<dbReference type="InterPro" id="IPR027417">
    <property type="entry name" value="P-loop_NTPase"/>
</dbReference>
<dbReference type="EMBL" id="MT142464">
    <property type="protein sequence ID" value="QJA81574.1"/>
    <property type="molecule type" value="Genomic_DNA"/>
</dbReference>
<dbReference type="GO" id="GO:0016887">
    <property type="term" value="F:ATP hydrolysis activity"/>
    <property type="evidence" value="ECO:0007669"/>
    <property type="project" value="InterPro"/>
</dbReference>
<reference evidence="2" key="1">
    <citation type="submission" date="2020-03" db="EMBL/GenBank/DDBJ databases">
        <title>The deep terrestrial virosphere.</title>
        <authorList>
            <person name="Holmfeldt K."/>
            <person name="Nilsson E."/>
            <person name="Simone D."/>
            <person name="Lopez-Fernandez M."/>
            <person name="Wu X."/>
            <person name="de Brujin I."/>
            <person name="Lundin D."/>
            <person name="Andersson A."/>
            <person name="Bertilsson S."/>
            <person name="Dopson M."/>
        </authorList>
    </citation>
    <scope>NUCLEOTIDE SEQUENCE</scope>
    <source>
        <strain evidence="2">MM415A00505</strain>
    </source>
</reference>
<name>A0A6M3KIZ8_9ZZZZ</name>
<proteinExistence type="predicted"/>
<dbReference type="AlphaFoldDB" id="A0A6M3KIZ8"/>
<sequence>MVVDAYYADGQTFSEWCQGIKVDGHDFSFKGREYLVEPYNDNHIWQVKQKATQVGGTVEEMLRALYGLIVRGFRNILYYFPSANNVTDFSQARIGPMIEENPDAIQKHVKETNRANLRQFGGGFLHLLGMRSVMSVKSIPAGMLIFDEFDEAPQLSFDKAMERIGGVLEGEGEPPEVRLISNPSLPEFGVSRLFEQTDQKYWHLICPSCGHYNCLEDQFLSWVNNKGSPAPLLEIKGRVIRSCAKCRSELDPVQGEWVAKCPSVTDKRGYHYTELWSQTIMHSPANILAKYYTALETGNLQDFFNLVIGIGYVEAENRLSEEEILALCGSEGIQSHSYGAPCVMGVDDNARELHVVIGRKSGSNIGLLYIGSVKEWDELDPLMESFNVGLCVVDAVPDAHSSQTFVHKHKGKAFRHFYSRHQKGSYAWNEKDYQVQTNRTESLDASHNVLKKGGIILPKRCKVTEEFARHCHNTARKLEEEEETDKKTGMKRKTGGKVYSWVKLGVDDYRHAFNYFCIALQQGPSSEGRYGDLRQAFG</sequence>
<protein>
    <submittedName>
        <fullName evidence="2">Putative terminase</fullName>
    </submittedName>
</protein>
<dbReference type="Pfam" id="PF05876">
    <property type="entry name" value="GpA_ATPase"/>
    <property type="match status" value="1"/>
</dbReference>
<evidence type="ECO:0000313" key="2">
    <source>
        <dbReference type="EMBL" id="QJA81574.1"/>
    </source>
</evidence>
<organism evidence="2">
    <name type="scientific">viral metagenome</name>
    <dbReference type="NCBI Taxonomy" id="1070528"/>
    <lineage>
        <taxon>unclassified sequences</taxon>
        <taxon>metagenomes</taxon>
        <taxon>organismal metagenomes</taxon>
    </lineage>
</organism>
<dbReference type="InterPro" id="IPR046453">
    <property type="entry name" value="GpA_ATPase"/>
</dbReference>
<evidence type="ECO:0000259" key="1">
    <source>
        <dbReference type="Pfam" id="PF05876"/>
    </source>
</evidence>
<gene>
    <name evidence="2" type="ORF">MM415A00505_0003</name>
</gene>
<feature type="domain" description="Phage terminase large subunit GpA ATPase" evidence="1">
    <location>
        <begin position="49"/>
        <end position="251"/>
    </location>
</feature>
<dbReference type="Gene3D" id="3.40.50.300">
    <property type="entry name" value="P-loop containing nucleotide triphosphate hydrolases"/>
    <property type="match status" value="1"/>
</dbReference>
<accession>A0A6M3KIZ8</accession>